<name>A0A2C5Z1Q5_9HYPO</name>
<comment type="caution">
    <text evidence="8">The sequence shown here is derived from an EMBL/GenBank/DDBJ whole genome shotgun (WGS) entry which is preliminary data.</text>
</comment>
<evidence type="ECO:0000256" key="4">
    <source>
        <dbReference type="ARBA" id="ARBA00023136"/>
    </source>
</evidence>
<evidence type="ECO:0000313" key="9">
    <source>
        <dbReference type="Proteomes" id="UP000226431"/>
    </source>
</evidence>
<keyword evidence="9" id="KW-1185">Reference proteome</keyword>
<organism evidence="8 9">
    <name type="scientific">Ophiocordyceps camponoti-rufipedis</name>
    <dbReference type="NCBI Taxonomy" id="2004952"/>
    <lineage>
        <taxon>Eukaryota</taxon>
        <taxon>Fungi</taxon>
        <taxon>Dikarya</taxon>
        <taxon>Ascomycota</taxon>
        <taxon>Pezizomycotina</taxon>
        <taxon>Sordariomycetes</taxon>
        <taxon>Hypocreomycetidae</taxon>
        <taxon>Hypocreales</taxon>
        <taxon>Ophiocordycipitaceae</taxon>
        <taxon>Ophiocordyceps</taxon>
    </lineage>
</organism>
<dbReference type="GO" id="GO:0016020">
    <property type="term" value="C:membrane"/>
    <property type="evidence" value="ECO:0007669"/>
    <property type="project" value="UniProtKB-SubCell"/>
</dbReference>
<dbReference type="PANTHER" id="PTHR48022">
    <property type="entry name" value="PLASTIDIC GLUCOSE TRANSPORTER 4"/>
    <property type="match status" value="1"/>
</dbReference>
<evidence type="ECO:0008006" key="10">
    <source>
        <dbReference type="Google" id="ProtNLM"/>
    </source>
</evidence>
<dbReference type="InterPro" id="IPR036259">
    <property type="entry name" value="MFS_trans_sf"/>
</dbReference>
<dbReference type="EMBL" id="NJES01000310">
    <property type="protein sequence ID" value="PHH73906.1"/>
    <property type="molecule type" value="Genomic_DNA"/>
</dbReference>
<dbReference type="SUPFAM" id="SSF103473">
    <property type="entry name" value="MFS general substrate transporter"/>
    <property type="match status" value="2"/>
</dbReference>
<proteinExistence type="predicted"/>
<reference evidence="8 9" key="1">
    <citation type="submission" date="2017-06" db="EMBL/GenBank/DDBJ databases">
        <title>Ant-infecting Ophiocordyceps genomes reveal a high diversity of potential behavioral manipulation genes and a possible major role for enterotoxins.</title>
        <authorList>
            <person name="De Bekker C."/>
            <person name="Evans H.C."/>
            <person name="Brachmann A."/>
            <person name="Hughes D.P."/>
        </authorList>
    </citation>
    <scope>NUCLEOTIDE SEQUENCE [LARGE SCALE GENOMIC DNA]</scope>
    <source>
        <strain evidence="8 9">Map16</strain>
    </source>
</reference>
<dbReference type="Gene3D" id="1.20.1250.20">
    <property type="entry name" value="MFS general substrate transporter like domains"/>
    <property type="match status" value="3"/>
</dbReference>
<keyword evidence="7" id="KW-0732">Signal</keyword>
<dbReference type="Proteomes" id="UP000226431">
    <property type="component" value="Unassembled WGS sequence"/>
</dbReference>
<feature type="transmembrane region" description="Helical" evidence="6">
    <location>
        <begin position="273"/>
        <end position="293"/>
    </location>
</feature>
<gene>
    <name evidence="8" type="ORF">CDD80_3505</name>
</gene>
<evidence type="ECO:0000313" key="8">
    <source>
        <dbReference type="EMBL" id="PHH73906.1"/>
    </source>
</evidence>
<keyword evidence="4 6" id="KW-0472">Membrane</keyword>
<evidence type="ECO:0000256" key="5">
    <source>
        <dbReference type="SAM" id="MobiDB-lite"/>
    </source>
</evidence>
<feature type="region of interest" description="Disordered" evidence="5">
    <location>
        <begin position="142"/>
        <end position="168"/>
    </location>
</feature>
<feature type="transmembrane region" description="Helical" evidence="6">
    <location>
        <begin position="247"/>
        <end position="267"/>
    </location>
</feature>
<dbReference type="Pfam" id="PF00083">
    <property type="entry name" value="Sugar_tr"/>
    <property type="match status" value="2"/>
</dbReference>
<protein>
    <recommendedName>
        <fullName evidence="10">Major facilitator superfamily (MFS) profile domain-containing protein</fullName>
    </recommendedName>
</protein>
<dbReference type="AlphaFoldDB" id="A0A2C5Z1Q5"/>
<feature type="transmembrane region" description="Helical" evidence="6">
    <location>
        <begin position="42"/>
        <end position="61"/>
    </location>
</feature>
<dbReference type="InterPro" id="IPR050360">
    <property type="entry name" value="MFS_Sugar_Transporters"/>
</dbReference>
<evidence type="ECO:0000256" key="1">
    <source>
        <dbReference type="ARBA" id="ARBA00004141"/>
    </source>
</evidence>
<feature type="transmembrane region" description="Helical" evidence="6">
    <location>
        <begin position="73"/>
        <end position="98"/>
    </location>
</feature>
<feature type="compositionally biased region" description="Low complexity" evidence="5">
    <location>
        <begin position="145"/>
        <end position="168"/>
    </location>
</feature>
<keyword evidence="2 6" id="KW-0812">Transmembrane</keyword>
<dbReference type="STRING" id="2004952.A0A2C5Z1Q5"/>
<evidence type="ECO:0000256" key="3">
    <source>
        <dbReference type="ARBA" id="ARBA00022989"/>
    </source>
</evidence>
<comment type="subcellular location">
    <subcellularLocation>
        <location evidence="1">Membrane</location>
        <topology evidence="1">Multi-pass membrane protein</topology>
    </subcellularLocation>
</comment>
<dbReference type="InterPro" id="IPR005828">
    <property type="entry name" value="MFS_sugar_transport-like"/>
</dbReference>
<dbReference type="PANTHER" id="PTHR48022:SF14">
    <property type="entry name" value="MAJOR FACILITATOR SUPERFAMILY (MFS) PROFILE DOMAIN-CONTAINING PROTEIN-RELATED"/>
    <property type="match status" value="1"/>
</dbReference>
<evidence type="ECO:0000256" key="2">
    <source>
        <dbReference type="ARBA" id="ARBA00022692"/>
    </source>
</evidence>
<dbReference type="GO" id="GO:0005351">
    <property type="term" value="F:carbohydrate:proton symporter activity"/>
    <property type="evidence" value="ECO:0007669"/>
    <property type="project" value="TreeGrafter"/>
</dbReference>
<dbReference type="OrthoDB" id="6612291at2759"/>
<keyword evidence="3 6" id="KW-1133">Transmembrane helix</keyword>
<feature type="transmembrane region" description="Helical" evidence="6">
    <location>
        <begin position="205"/>
        <end position="226"/>
    </location>
</feature>
<evidence type="ECO:0000256" key="7">
    <source>
        <dbReference type="SAM" id="SignalP"/>
    </source>
</evidence>
<accession>A0A2C5Z1Q5</accession>
<feature type="signal peptide" evidence="7">
    <location>
        <begin position="1"/>
        <end position="19"/>
    </location>
</feature>
<evidence type="ECO:0000256" key="6">
    <source>
        <dbReference type="SAM" id="Phobius"/>
    </source>
</evidence>
<sequence>MSTLPLLTLLLSLAASTWGTSTGVFPAILTTLTLNLTPRLRATLTAAYYLGTLTAHLLLAAPLTDRLGRKRAAVTGTLTISLGAVVIACAGGTGGVVLGRLVEGLGAGVVSSVVPLYAAEVAPAKDFGSELRVCPVKVKTMMQTGGSSPSSQSSQQSSLQQLSSPGPLSRHAGFCRNTATLFAGAAEMTAKLPMTAVEMWAIDALGRRFCLLAGCLVMSVALLLSIKETAHRIQIFPTPFRARGLNWAASGGALGSLVVSFVWPIGIAHLGSAVYFIFMALTLVCLPIIYFFYPETTGRPLENMEVLFARQTSPLLEPHDAFDEDAPLLSM</sequence>
<feature type="chain" id="PRO_5011976541" description="Major facilitator superfamily (MFS) profile domain-containing protein" evidence="7">
    <location>
        <begin position="20"/>
        <end position="331"/>
    </location>
</feature>